<dbReference type="SUPFAM" id="SSF55804">
    <property type="entry name" value="Phoshotransferase/anion transport protein"/>
    <property type="match status" value="1"/>
</dbReference>
<dbReference type="InterPro" id="IPR016152">
    <property type="entry name" value="PTrfase/Anion_transptr"/>
</dbReference>
<keyword evidence="2" id="KW-0813">Transport</keyword>
<organism evidence="2 3">
    <name type="scientific">Oceanidesulfovibrio indonesiensis</name>
    <dbReference type="NCBI Taxonomy" id="54767"/>
    <lineage>
        <taxon>Bacteria</taxon>
        <taxon>Pseudomonadati</taxon>
        <taxon>Thermodesulfobacteriota</taxon>
        <taxon>Desulfovibrionia</taxon>
        <taxon>Desulfovibrionales</taxon>
        <taxon>Desulfovibrionaceae</taxon>
        <taxon>Oceanidesulfovibrio</taxon>
    </lineage>
</organism>
<dbReference type="RefSeq" id="WP_144302330.1">
    <property type="nucleotide sequence ID" value="NZ_QMIE01000004.1"/>
</dbReference>
<keyword evidence="3" id="KW-1185">Reference proteome</keyword>
<dbReference type="GO" id="GO:0030295">
    <property type="term" value="F:protein kinase activator activity"/>
    <property type="evidence" value="ECO:0007669"/>
    <property type="project" value="TreeGrafter"/>
</dbReference>
<evidence type="ECO:0000313" key="3">
    <source>
        <dbReference type="Proteomes" id="UP000448292"/>
    </source>
</evidence>
<dbReference type="PROSITE" id="PS00372">
    <property type="entry name" value="PTS_EIIA_TYPE_2_HIS"/>
    <property type="match status" value="1"/>
</dbReference>
<dbReference type="OrthoDB" id="95460at2"/>
<proteinExistence type="predicted"/>
<evidence type="ECO:0000313" key="2">
    <source>
        <dbReference type="EMBL" id="TVM18329.1"/>
    </source>
</evidence>
<dbReference type="PROSITE" id="PS51094">
    <property type="entry name" value="PTS_EIIA_TYPE_2"/>
    <property type="match status" value="1"/>
</dbReference>
<name>A0A7M3MGE5_9BACT</name>
<accession>A0A7M3MGE5</accession>
<sequence length="149" mass="16522">MRLADYLDKDLLISNIQATEKGAVLAELIAPVSEKIPNLDADKALKVLLEREYLGTTGIGDGIAIPHGKLEDLDEIVLVVGRSPGGVDFEALDFKLCTIFFLVLAPEKVAGMHLRILAHISRLLKEESFRRQFLEAGDKEQLWDLLART</sequence>
<gene>
    <name evidence="2" type="ORF">DPQ33_06130</name>
</gene>
<dbReference type="Gene3D" id="3.40.930.10">
    <property type="entry name" value="Mannitol-specific EII, Chain A"/>
    <property type="match status" value="1"/>
</dbReference>
<evidence type="ECO:0000259" key="1">
    <source>
        <dbReference type="PROSITE" id="PS51094"/>
    </source>
</evidence>
<dbReference type="EMBL" id="QMIE01000004">
    <property type="protein sequence ID" value="TVM18329.1"/>
    <property type="molecule type" value="Genomic_DNA"/>
</dbReference>
<dbReference type="Pfam" id="PF00359">
    <property type="entry name" value="PTS_EIIA_2"/>
    <property type="match status" value="1"/>
</dbReference>
<dbReference type="PANTHER" id="PTHR47738:SF1">
    <property type="entry name" value="NITROGEN REGULATORY PROTEIN"/>
    <property type="match status" value="1"/>
</dbReference>
<reference evidence="2 3" key="1">
    <citation type="submission" date="2018-06" db="EMBL/GenBank/DDBJ databases">
        <title>Complete genome of Desulfovibrio indonesiensis P37SLT.</title>
        <authorList>
            <person name="Crispim J.S."/>
            <person name="Vidigal P.M.P."/>
            <person name="Silva L.C.F."/>
            <person name="Laguardia C.N."/>
            <person name="Araujo L.C."/>
            <person name="Dias R.S."/>
            <person name="Sousa M.P."/>
            <person name="Paula S.O."/>
            <person name="Silva C."/>
        </authorList>
    </citation>
    <scope>NUCLEOTIDE SEQUENCE [LARGE SCALE GENOMIC DNA]</scope>
    <source>
        <strain evidence="2 3">P37SLT</strain>
    </source>
</reference>
<dbReference type="InterPro" id="IPR051541">
    <property type="entry name" value="PTS_SugarTrans_NitroReg"/>
</dbReference>
<feature type="domain" description="PTS EIIA type-2" evidence="1">
    <location>
        <begin position="5"/>
        <end position="149"/>
    </location>
</feature>
<keyword evidence="2" id="KW-0762">Sugar transport</keyword>
<protein>
    <submittedName>
        <fullName evidence="2">PTS sugar transporter subunit IIA</fullName>
    </submittedName>
</protein>
<dbReference type="PANTHER" id="PTHR47738">
    <property type="entry name" value="PTS SYSTEM FRUCTOSE-LIKE EIIA COMPONENT-RELATED"/>
    <property type="match status" value="1"/>
</dbReference>
<dbReference type="AlphaFoldDB" id="A0A7M3MGE5"/>
<dbReference type="CDD" id="cd00211">
    <property type="entry name" value="PTS_IIA_fru"/>
    <property type="match status" value="1"/>
</dbReference>
<comment type="caution">
    <text evidence="2">The sequence shown here is derived from an EMBL/GenBank/DDBJ whole genome shotgun (WGS) entry which is preliminary data.</text>
</comment>
<dbReference type="InterPro" id="IPR002178">
    <property type="entry name" value="PTS_EIIA_type-2_dom"/>
</dbReference>
<dbReference type="Proteomes" id="UP000448292">
    <property type="component" value="Unassembled WGS sequence"/>
</dbReference>